<dbReference type="SUPFAM" id="SSF82171">
    <property type="entry name" value="DPP6 N-terminal domain-like"/>
    <property type="match status" value="1"/>
</dbReference>
<dbReference type="EMBL" id="FNID01000005">
    <property type="protein sequence ID" value="SDM79663.1"/>
    <property type="molecule type" value="Genomic_DNA"/>
</dbReference>
<protein>
    <submittedName>
        <fullName evidence="1">Uncharacterized protein</fullName>
    </submittedName>
</protein>
<name>A0A1G9W5S6_9FIRM</name>
<sequence>MRRRAWYSYIIAVIMIFTVLCSSCSYSDAAVQVSSSSQAESEPELPLADNSSSARSSSLESSSSLSLESSAENSSDLFLKVENILPEQVVQYMKESLKGSKLLTISPEGKVVKAVSYPGQCLSNARLSPNGRYMLCQTDIESGGESFNCDYIVIDLQTGKQYRSPDRQSGYQNHIILSDNLIGYAEGTRINGPEQNKPIKLYDMQYRPLDIALAFDSGKRLVHDSGESYDENSITGIGYNPHSETYYVTYAKDLSLDGLKEGEYQQIFSQSRMGIAVFNKNGIPIDNRYLPKEYSAPYSGNVLWLIPNSPVVLPDGWLVVSSIKNYKTNTLLLINPNGWEVKELNYQSHNGCGLTDKLLPVYEYQLPQYPNTTLLGFQNGTITAKHELPVTVKAGLNEFEPFEIEWKDNKGYFLAIGQGTDWMSIYGLFFWDGTTAKLNHLLPIECNLVGIDSEGNSMVLLDGATPLMAEEYENFIVN</sequence>
<dbReference type="STRING" id="258515.SAMN05192585_10546"/>
<dbReference type="Proteomes" id="UP000199182">
    <property type="component" value="Unassembled WGS sequence"/>
</dbReference>
<proteinExistence type="predicted"/>
<gene>
    <name evidence="1" type="ORF">SAMN05192585_10546</name>
</gene>
<dbReference type="AlphaFoldDB" id="A0A1G9W5S6"/>
<keyword evidence="2" id="KW-1185">Reference proteome</keyword>
<evidence type="ECO:0000313" key="2">
    <source>
        <dbReference type="Proteomes" id="UP000199182"/>
    </source>
</evidence>
<organism evidence="1 2">
    <name type="scientific">Acetanaerobacterium elongatum</name>
    <dbReference type="NCBI Taxonomy" id="258515"/>
    <lineage>
        <taxon>Bacteria</taxon>
        <taxon>Bacillati</taxon>
        <taxon>Bacillota</taxon>
        <taxon>Clostridia</taxon>
        <taxon>Eubacteriales</taxon>
        <taxon>Oscillospiraceae</taxon>
        <taxon>Acetanaerobacterium</taxon>
    </lineage>
</organism>
<evidence type="ECO:0000313" key="1">
    <source>
        <dbReference type="EMBL" id="SDM79663.1"/>
    </source>
</evidence>
<reference evidence="1 2" key="1">
    <citation type="submission" date="2016-10" db="EMBL/GenBank/DDBJ databases">
        <authorList>
            <person name="de Groot N.N."/>
        </authorList>
    </citation>
    <scope>NUCLEOTIDE SEQUENCE [LARGE SCALE GENOMIC DNA]</scope>
    <source>
        <strain evidence="1 2">CGMCC 1.5012</strain>
    </source>
</reference>
<accession>A0A1G9W5S6</accession>